<dbReference type="Proteomes" id="UP000005939">
    <property type="component" value="Unassembled WGS sequence"/>
</dbReference>
<sequence length="56" mass="6221">MAEEIQKDPHLAGKFIKDKLIQIAKESAQKGISADEFEALVITLTDELDFTDIMNG</sequence>
<proteinExistence type="predicted"/>
<evidence type="ECO:0000313" key="1">
    <source>
        <dbReference type="EMBL" id="EHD13415.1"/>
    </source>
</evidence>
<organism evidence="1 2">
    <name type="scientific">Commensalibacter intestini A911</name>
    <dbReference type="NCBI Taxonomy" id="1088868"/>
    <lineage>
        <taxon>Bacteria</taxon>
        <taxon>Pseudomonadati</taxon>
        <taxon>Pseudomonadota</taxon>
        <taxon>Alphaproteobacteria</taxon>
        <taxon>Acetobacterales</taxon>
        <taxon>Acetobacteraceae</taxon>
    </lineage>
</organism>
<dbReference type="AlphaFoldDB" id="G6F1W1"/>
<dbReference type="RefSeq" id="WP_008854597.1">
    <property type="nucleotide sequence ID" value="NZ_AGFR01000009.1"/>
</dbReference>
<comment type="caution">
    <text evidence="1">The sequence shown here is derived from an EMBL/GenBank/DDBJ whole genome shotgun (WGS) entry which is preliminary data.</text>
</comment>
<evidence type="ECO:0000313" key="2">
    <source>
        <dbReference type="Proteomes" id="UP000005939"/>
    </source>
</evidence>
<dbReference type="EMBL" id="AGFR01000009">
    <property type="protein sequence ID" value="EHD13415.1"/>
    <property type="molecule type" value="Genomic_DNA"/>
</dbReference>
<protein>
    <submittedName>
        <fullName evidence="1">Uncharacterized protein</fullName>
    </submittedName>
</protein>
<gene>
    <name evidence="1" type="ORF">CIN_16070</name>
</gene>
<dbReference type="STRING" id="1088868.CIN_16070"/>
<reference evidence="1 2" key="1">
    <citation type="submission" date="2011-10" db="EMBL/GenBank/DDBJ databases">
        <title>Genome Sequence of Commensalibacter intestini A911, isolated from Drosophila gut.</title>
        <authorList>
            <person name="Lee W.-J."/>
            <person name="Kim E.-K."/>
        </authorList>
    </citation>
    <scope>NUCLEOTIDE SEQUENCE [LARGE SCALE GENOMIC DNA]</scope>
    <source>
        <strain evidence="1 2">A911</strain>
    </source>
</reference>
<name>G6F1W1_9PROT</name>
<accession>G6F1W1</accession>